<evidence type="ECO:0000313" key="1">
    <source>
        <dbReference type="EMBL" id="KLO17865.1"/>
    </source>
</evidence>
<sequence>MNPEHPILEADECLDETRKTKIRFETPSDALFAKLFLKIDGLSLAVFDDILSTICNPAFNAKEITFKECGDFCSYVASSKNKDVYRGAEESSTGIPEVILQEVFDILGDEYRSLRDTARTFHHGNMLREFSLFSGLENELAKRRANIFNCALVHTSWLVLARPVLGYFLECYPASKRRPLSISLTHSFFGTWTRDLQITFYNDYYSPNDTVAVKAFLARLPNIQSFHLRAPKFESSRLGVHGPHGVFIKEVCKALSSLPNLEEILINTAEGDHTHYVQEFSKFSAPKLKIIRFSGGWLDYSTPPHIPDWLLPLVPISSLRSVRIQDAHIDRMRFFDGISWARSSTNSSTFDVEELSVFTGGSLEQRGYADRLQGLFRAAKGLSLRYRDAEAVVKHILTLCTSIRSLTLVDVSRDVIFFDVAGVLPKSIEVLDITFAHLEDTCISAEGFSEFDRLDAYLHRALHLEWSPRLQIVRTYFSPTAVRSYKDLLYCTGDFSGAVYRRNLSGDTVRQTEGGEVHVRPIFPLCQQICEKRDISFSVEVQLLEYAKPE</sequence>
<accession>A0A0H2S0I6</accession>
<reference evidence="1 2" key="1">
    <citation type="submission" date="2015-04" db="EMBL/GenBank/DDBJ databases">
        <title>Complete genome sequence of Schizopora paradoxa KUC8140, a cosmopolitan wood degrader in East Asia.</title>
        <authorList>
            <consortium name="DOE Joint Genome Institute"/>
            <person name="Min B."/>
            <person name="Park H."/>
            <person name="Jang Y."/>
            <person name="Kim J.-J."/>
            <person name="Kim K.H."/>
            <person name="Pangilinan J."/>
            <person name="Lipzen A."/>
            <person name="Riley R."/>
            <person name="Grigoriev I.V."/>
            <person name="Spatafora J.W."/>
            <person name="Choi I.-G."/>
        </authorList>
    </citation>
    <scope>NUCLEOTIDE SEQUENCE [LARGE SCALE GENOMIC DNA]</scope>
    <source>
        <strain evidence="1 2">KUC8140</strain>
    </source>
</reference>
<dbReference type="SUPFAM" id="SSF52047">
    <property type="entry name" value="RNI-like"/>
    <property type="match status" value="1"/>
</dbReference>
<proteinExistence type="predicted"/>
<organism evidence="1 2">
    <name type="scientific">Schizopora paradoxa</name>
    <dbReference type="NCBI Taxonomy" id="27342"/>
    <lineage>
        <taxon>Eukaryota</taxon>
        <taxon>Fungi</taxon>
        <taxon>Dikarya</taxon>
        <taxon>Basidiomycota</taxon>
        <taxon>Agaricomycotina</taxon>
        <taxon>Agaricomycetes</taxon>
        <taxon>Hymenochaetales</taxon>
        <taxon>Schizoporaceae</taxon>
        <taxon>Schizopora</taxon>
    </lineage>
</organism>
<dbReference type="EMBL" id="KQ085900">
    <property type="protein sequence ID" value="KLO17865.1"/>
    <property type="molecule type" value="Genomic_DNA"/>
</dbReference>
<protein>
    <submittedName>
        <fullName evidence="1">Uncharacterized protein</fullName>
    </submittedName>
</protein>
<dbReference type="Proteomes" id="UP000053477">
    <property type="component" value="Unassembled WGS sequence"/>
</dbReference>
<gene>
    <name evidence="1" type="ORF">SCHPADRAFT_994027</name>
</gene>
<dbReference type="InParanoid" id="A0A0H2S0I6"/>
<keyword evidence="2" id="KW-1185">Reference proteome</keyword>
<dbReference type="AlphaFoldDB" id="A0A0H2S0I6"/>
<name>A0A0H2S0I6_9AGAM</name>
<evidence type="ECO:0000313" key="2">
    <source>
        <dbReference type="Proteomes" id="UP000053477"/>
    </source>
</evidence>